<dbReference type="GO" id="GO:0005886">
    <property type="term" value="C:plasma membrane"/>
    <property type="evidence" value="ECO:0007669"/>
    <property type="project" value="TreeGrafter"/>
</dbReference>
<sequence length="140" mass="16212">MPALKLFGRKWLAATDDLVYPGLFELFIRIVWISMLLPEIGWNVLGTMWIFGQSVECSHASYSITVVEALVFFDWILIGLSIFGLALVFDPIGSLERRQLESSVEHGKISRIWLRRFKFLWWMRKDESASETFQHVAGET</sequence>
<dbReference type="InterPro" id="IPR052214">
    <property type="entry name" value="DAG_Lipase-Related"/>
</dbReference>
<feature type="transmembrane region" description="Helical" evidence="4">
    <location>
        <begin position="30"/>
        <end position="51"/>
    </location>
</feature>
<keyword evidence="4" id="KW-1133">Transmembrane helix</keyword>
<keyword evidence="4" id="KW-0472">Membrane</keyword>
<keyword evidence="4" id="KW-0812">Transmembrane</keyword>
<evidence type="ECO:0000313" key="5">
    <source>
        <dbReference type="EMBL" id="KMQ95517.1"/>
    </source>
</evidence>
<dbReference type="PaxDb" id="67767-A0A0J7KYA4"/>
<keyword evidence="6" id="KW-1185">Reference proteome</keyword>
<dbReference type="AlphaFoldDB" id="A0A0J7KYA4"/>
<dbReference type="GO" id="GO:0046340">
    <property type="term" value="P:diacylglycerol catabolic process"/>
    <property type="evidence" value="ECO:0007669"/>
    <property type="project" value="TreeGrafter"/>
</dbReference>
<dbReference type="OrthoDB" id="438440at2759"/>
<dbReference type="GO" id="GO:0019369">
    <property type="term" value="P:arachidonate metabolic process"/>
    <property type="evidence" value="ECO:0007669"/>
    <property type="project" value="TreeGrafter"/>
</dbReference>
<dbReference type="PANTHER" id="PTHR45792">
    <property type="entry name" value="DIACYLGLYCEROL LIPASE HOMOLOG-RELATED"/>
    <property type="match status" value="1"/>
</dbReference>
<protein>
    <submittedName>
        <fullName evidence="5">Sn1-specific diacylglycerol lipase beta</fullName>
    </submittedName>
</protein>
<reference evidence="5 6" key="1">
    <citation type="submission" date="2015-04" db="EMBL/GenBank/DDBJ databases">
        <title>Lasius niger genome sequencing.</title>
        <authorList>
            <person name="Konorov E.A."/>
            <person name="Nikitin M.A."/>
            <person name="Kirill M.V."/>
            <person name="Chang P."/>
        </authorList>
    </citation>
    <scope>NUCLEOTIDE SEQUENCE [LARGE SCALE GENOMIC DNA]</scope>
    <source>
        <tissue evidence="5">Whole</tissue>
    </source>
</reference>
<evidence type="ECO:0000256" key="3">
    <source>
        <dbReference type="ARBA" id="ARBA00023098"/>
    </source>
</evidence>
<feature type="transmembrane region" description="Helical" evidence="4">
    <location>
        <begin position="71"/>
        <end position="89"/>
    </location>
</feature>
<evidence type="ECO:0000313" key="6">
    <source>
        <dbReference type="Proteomes" id="UP000036403"/>
    </source>
</evidence>
<organism evidence="5 6">
    <name type="scientific">Lasius niger</name>
    <name type="common">Black garden ant</name>
    <dbReference type="NCBI Taxonomy" id="67767"/>
    <lineage>
        <taxon>Eukaryota</taxon>
        <taxon>Metazoa</taxon>
        <taxon>Ecdysozoa</taxon>
        <taxon>Arthropoda</taxon>
        <taxon>Hexapoda</taxon>
        <taxon>Insecta</taxon>
        <taxon>Pterygota</taxon>
        <taxon>Neoptera</taxon>
        <taxon>Endopterygota</taxon>
        <taxon>Hymenoptera</taxon>
        <taxon>Apocrita</taxon>
        <taxon>Aculeata</taxon>
        <taxon>Formicoidea</taxon>
        <taxon>Formicidae</taxon>
        <taxon>Formicinae</taxon>
        <taxon>Lasius</taxon>
        <taxon>Lasius</taxon>
    </lineage>
</organism>
<keyword evidence="2" id="KW-0442">Lipid degradation</keyword>
<dbReference type="GO" id="GO:0022008">
    <property type="term" value="P:neurogenesis"/>
    <property type="evidence" value="ECO:0007669"/>
    <property type="project" value="TreeGrafter"/>
</dbReference>
<evidence type="ECO:0000256" key="4">
    <source>
        <dbReference type="SAM" id="Phobius"/>
    </source>
</evidence>
<gene>
    <name evidence="5" type="ORF">RF55_4259</name>
</gene>
<evidence type="ECO:0000256" key="2">
    <source>
        <dbReference type="ARBA" id="ARBA00022963"/>
    </source>
</evidence>
<dbReference type="PANTHER" id="PTHR45792:SF2">
    <property type="entry name" value="DIACYLGLYCEROL LIPASE-BETA"/>
    <property type="match status" value="1"/>
</dbReference>
<dbReference type="GO" id="GO:0004806">
    <property type="term" value="F:triacylglycerol lipase activity"/>
    <property type="evidence" value="ECO:0007669"/>
    <property type="project" value="TreeGrafter"/>
</dbReference>
<comment type="caution">
    <text evidence="5">The sequence shown here is derived from an EMBL/GenBank/DDBJ whole genome shotgun (WGS) entry which is preliminary data.</text>
</comment>
<dbReference type="EMBL" id="LBMM01001929">
    <property type="protein sequence ID" value="KMQ95517.1"/>
    <property type="molecule type" value="Genomic_DNA"/>
</dbReference>
<name>A0A0J7KYA4_LASNI</name>
<accession>A0A0J7KYA4</accession>
<dbReference type="GO" id="GO:0005737">
    <property type="term" value="C:cytoplasm"/>
    <property type="evidence" value="ECO:0007669"/>
    <property type="project" value="TreeGrafter"/>
</dbReference>
<proteinExistence type="predicted"/>
<dbReference type="Proteomes" id="UP000036403">
    <property type="component" value="Unassembled WGS sequence"/>
</dbReference>
<keyword evidence="1" id="KW-0378">Hydrolase</keyword>
<evidence type="ECO:0000256" key="1">
    <source>
        <dbReference type="ARBA" id="ARBA00022801"/>
    </source>
</evidence>
<keyword evidence="3" id="KW-0443">Lipid metabolism</keyword>